<evidence type="ECO:0000313" key="7">
    <source>
        <dbReference type="EMBL" id="KAF7677988.1"/>
    </source>
</evidence>
<evidence type="ECO:0000256" key="1">
    <source>
        <dbReference type="ARBA" id="ARBA00004123"/>
    </source>
</evidence>
<evidence type="ECO:0000313" key="8">
    <source>
        <dbReference type="Proteomes" id="UP001516464"/>
    </source>
</evidence>
<reference evidence="7 8" key="1">
    <citation type="submission" date="2019-01" db="EMBL/GenBank/DDBJ databases">
        <title>Genomes sequencing and comparative genomics of infectious freshwater microsporidia, Cucumispora dikerogammari and Thelohania contejeani.</title>
        <authorList>
            <person name="Cormier A."/>
            <person name="Giraud I."/>
            <person name="Wattier R."/>
            <person name="Teixeira M."/>
            <person name="Grandjean F."/>
            <person name="Rigaud T."/>
            <person name="Cordaux R."/>
        </authorList>
    </citation>
    <scope>NUCLEOTIDE SEQUENCE [LARGE SCALE GENOMIC DNA]</scope>
    <source>
        <strain evidence="7">T1</strain>
        <tissue evidence="7">Spores</tissue>
    </source>
</reference>
<evidence type="ECO:0000256" key="6">
    <source>
        <dbReference type="ARBA" id="ARBA00032319"/>
    </source>
</evidence>
<dbReference type="InterPro" id="IPR017423">
    <property type="entry name" value="TRM6"/>
</dbReference>
<dbReference type="PANTHER" id="PTHR12945:SF0">
    <property type="entry name" value="TRNA (ADENINE(58)-N(1))-METHYLTRANSFERASE NON-CATALYTIC SUBUNIT TRM6"/>
    <property type="match status" value="1"/>
</dbReference>
<evidence type="ECO:0000256" key="3">
    <source>
        <dbReference type="ARBA" id="ARBA00021704"/>
    </source>
</evidence>
<sequence length="281" mass="32744">MVILEGDFVIIKTKSGQSTITQISHTEEFIASKYKLKIPLISLIGLQYNTWYTISNNLSITKEEQAIEETDGWENKNIHTQRKYKLKKINKSLKSIYIEALSPYTLLTHYRLKWPRKLCWLGLSELAFISGMLESGRTILLLDDVKNVFLYTILYKMCGDVDLTVIKKRHDNNRTGYLKGKYAQIVIGDTVDRFFDLGFFLGGCGLEHIKLYDKCVDKIVVYCWLREHANEIYKYLILNDKFKEVQMVSFMNREYQIEENIHPIVRGDLGSGYIITGLRIK</sequence>
<evidence type="ECO:0000256" key="2">
    <source>
        <dbReference type="ARBA" id="ARBA00008320"/>
    </source>
</evidence>
<dbReference type="Pfam" id="PF04189">
    <property type="entry name" value="Gcd10p"/>
    <property type="match status" value="1"/>
</dbReference>
<accession>A0ABQ7HVH2</accession>
<organism evidence="7 8">
    <name type="scientific">Astathelohania contejeani</name>
    <dbReference type="NCBI Taxonomy" id="164912"/>
    <lineage>
        <taxon>Eukaryota</taxon>
        <taxon>Fungi</taxon>
        <taxon>Fungi incertae sedis</taxon>
        <taxon>Microsporidia</taxon>
        <taxon>Astathelohaniidae</taxon>
        <taxon>Astathelohania</taxon>
    </lineage>
</organism>
<keyword evidence="8" id="KW-1185">Reference proteome</keyword>
<dbReference type="EMBL" id="SBIQ01000413">
    <property type="protein sequence ID" value="KAF7677988.1"/>
    <property type="molecule type" value="Genomic_DNA"/>
</dbReference>
<gene>
    <name evidence="7" type="ORF">TCON_2626</name>
</gene>
<keyword evidence="5" id="KW-0539">Nucleus</keyword>
<keyword evidence="4" id="KW-0819">tRNA processing</keyword>
<evidence type="ECO:0000256" key="5">
    <source>
        <dbReference type="ARBA" id="ARBA00023242"/>
    </source>
</evidence>
<comment type="similarity">
    <text evidence="2">Belongs to the TRM6/GCD10 family.</text>
</comment>
<protein>
    <recommendedName>
        <fullName evidence="3">tRNA (adenine(58)-N(1))-methyltransferase non-catalytic subunit TRM6</fullName>
    </recommendedName>
    <alternativeName>
        <fullName evidence="6">tRNA(m1A58)-methyltransferase subunit TRM6</fullName>
    </alternativeName>
</protein>
<proteinExistence type="inferred from homology"/>
<name>A0ABQ7HVH2_9MICR</name>
<comment type="subcellular location">
    <subcellularLocation>
        <location evidence="1">Nucleus</location>
    </subcellularLocation>
</comment>
<dbReference type="Proteomes" id="UP001516464">
    <property type="component" value="Unassembled WGS sequence"/>
</dbReference>
<dbReference type="PANTHER" id="PTHR12945">
    <property type="entry name" value="TRANSLATION INITIATION FACTOR EIF3-RELATED"/>
    <property type="match status" value="1"/>
</dbReference>
<comment type="caution">
    <text evidence="7">The sequence shown here is derived from an EMBL/GenBank/DDBJ whole genome shotgun (WGS) entry which is preliminary data.</text>
</comment>
<evidence type="ECO:0000256" key="4">
    <source>
        <dbReference type="ARBA" id="ARBA00022694"/>
    </source>
</evidence>